<dbReference type="Pfam" id="PF25944">
    <property type="entry name" value="Beta-barrel_RND"/>
    <property type="match status" value="1"/>
</dbReference>
<comment type="caution">
    <text evidence="6">The sequence shown here is derived from an EMBL/GenBank/DDBJ whole genome shotgun (WGS) entry which is preliminary data.</text>
</comment>
<feature type="domain" description="Multidrug resistance protein MdtA-like barrel-sandwich hybrid" evidence="3">
    <location>
        <begin position="61"/>
        <end position="198"/>
    </location>
</feature>
<dbReference type="Gene3D" id="2.40.50.100">
    <property type="match status" value="1"/>
</dbReference>
<feature type="domain" description="Multidrug resistance protein MdtA-like beta-barrel" evidence="4">
    <location>
        <begin position="207"/>
        <end position="290"/>
    </location>
</feature>
<dbReference type="Gene3D" id="1.10.287.470">
    <property type="entry name" value="Helix hairpin bin"/>
    <property type="match status" value="1"/>
</dbReference>
<comment type="similarity">
    <text evidence="1">Belongs to the membrane fusion protein (MFP) (TC 8.A.1) family.</text>
</comment>
<evidence type="ECO:0000259" key="3">
    <source>
        <dbReference type="Pfam" id="PF25917"/>
    </source>
</evidence>
<sequence length="378" mass="41233">MAESRRFLRVLPFGLTMLVSGCLEEKSEAPATKAPKVVVAQSKSETVPLFLELTGRTEAPNTVSIRSRVDGHVESRPFTEGTDIRKGDTLFVIDQRPYKAELARLKGDRDRNKATLEFANRELDRFSALANKGAVAPEQLDQKTTNATEAKGNFDSTQGAVDSAQISLDYTTVSAPIDGRIGRVYQDVGNVVSANDTVLAELVQMDPLYVYVGPSEQQFLELERYRAINPDLKVTITLIDGSTHPHAGSLDFSNPGIDPTTGTIAVRTVFPNPERTLRPGQYARVQIQLTEQQDQVTIPAEAVGQDQAGFFVFVVGKDDKAEMRRVTAGRIYEGHRIVTSGLKEGEPVIVQGQQRVRSGMTVRVEEPSAGSGDSKADG</sequence>
<evidence type="ECO:0000313" key="6">
    <source>
        <dbReference type="EMBL" id="TMV04198.1"/>
    </source>
</evidence>
<dbReference type="Gene3D" id="2.40.420.20">
    <property type="match status" value="1"/>
</dbReference>
<evidence type="ECO:0000256" key="1">
    <source>
        <dbReference type="ARBA" id="ARBA00009477"/>
    </source>
</evidence>
<name>A0ABY2WT07_9RHOB</name>
<dbReference type="PANTHER" id="PTHR30158:SF10">
    <property type="entry name" value="CATION EFFLUX PUMP"/>
    <property type="match status" value="1"/>
</dbReference>
<feature type="domain" description="Multidrug resistance protein MdtA-like alpha-helical hairpin" evidence="2">
    <location>
        <begin position="102"/>
        <end position="171"/>
    </location>
</feature>
<evidence type="ECO:0000313" key="7">
    <source>
        <dbReference type="Proteomes" id="UP001193035"/>
    </source>
</evidence>
<dbReference type="InterPro" id="IPR006143">
    <property type="entry name" value="RND_pump_MFP"/>
</dbReference>
<dbReference type="Pfam" id="PF25989">
    <property type="entry name" value="YknX_C"/>
    <property type="match status" value="1"/>
</dbReference>
<dbReference type="Pfam" id="PF25876">
    <property type="entry name" value="HH_MFP_RND"/>
    <property type="match status" value="1"/>
</dbReference>
<dbReference type="PANTHER" id="PTHR30158">
    <property type="entry name" value="ACRA/E-RELATED COMPONENT OF DRUG EFFLUX TRANSPORTER"/>
    <property type="match status" value="1"/>
</dbReference>
<gene>
    <name evidence="6" type="ORF">FGK63_18090</name>
</gene>
<feature type="domain" description="YknX-like C-terminal permuted SH3-like" evidence="5">
    <location>
        <begin position="296"/>
        <end position="364"/>
    </location>
</feature>
<dbReference type="SUPFAM" id="SSF111369">
    <property type="entry name" value="HlyD-like secretion proteins"/>
    <property type="match status" value="1"/>
</dbReference>
<dbReference type="NCBIfam" id="TIGR01730">
    <property type="entry name" value="RND_mfp"/>
    <property type="match status" value="1"/>
</dbReference>
<dbReference type="Gene3D" id="2.40.30.170">
    <property type="match status" value="1"/>
</dbReference>
<dbReference type="Proteomes" id="UP001193035">
    <property type="component" value="Unassembled WGS sequence"/>
</dbReference>
<dbReference type="PROSITE" id="PS51257">
    <property type="entry name" value="PROKAR_LIPOPROTEIN"/>
    <property type="match status" value="1"/>
</dbReference>
<reference evidence="6 7" key="1">
    <citation type="submission" date="2019-05" db="EMBL/GenBank/DDBJ databases">
        <title>Ruegeria sp. nov., isolated from tidal flat.</title>
        <authorList>
            <person name="Kim W."/>
        </authorList>
    </citation>
    <scope>NUCLEOTIDE SEQUENCE [LARGE SCALE GENOMIC DNA]</scope>
    <source>
        <strain evidence="6 7">CAU 1488</strain>
    </source>
</reference>
<keyword evidence="7" id="KW-1185">Reference proteome</keyword>
<dbReference type="InterPro" id="IPR058625">
    <property type="entry name" value="MdtA-like_BSH"/>
</dbReference>
<organism evidence="6 7">
    <name type="scientific">Ruegeria sediminis</name>
    <dbReference type="NCBI Taxonomy" id="2583820"/>
    <lineage>
        <taxon>Bacteria</taxon>
        <taxon>Pseudomonadati</taxon>
        <taxon>Pseudomonadota</taxon>
        <taxon>Alphaproteobacteria</taxon>
        <taxon>Rhodobacterales</taxon>
        <taxon>Roseobacteraceae</taxon>
        <taxon>Ruegeria</taxon>
    </lineage>
</organism>
<dbReference type="InterPro" id="IPR058624">
    <property type="entry name" value="MdtA-like_HH"/>
</dbReference>
<protein>
    <submittedName>
        <fullName evidence="6">Efflux RND transporter periplasmic adaptor subunit</fullName>
    </submittedName>
</protein>
<dbReference type="InterPro" id="IPR058626">
    <property type="entry name" value="MdtA-like_b-barrel"/>
</dbReference>
<dbReference type="RefSeq" id="WP_138844914.1">
    <property type="nucleotide sequence ID" value="NZ_VCPD01000008.1"/>
</dbReference>
<proteinExistence type="inferred from homology"/>
<evidence type="ECO:0000259" key="2">
    <source>
        <dbReference type="Pfam" id="PF25876"/>
    </source>
</evidence>
<dbReference type="InterPro" id="IPR058637">
    <property type="entry name" value="YknX-like_C"/>
</dbReference>
<dbReference type="Pfam" id="PF25917">
    <property type="entry name" value="BSH_RND"/>
    <property type="match status" value="1"/>
</dbReference>
<evidence type="ECO:0000259" key="5">
    <source>
        <dbReference type="Pfam" id="PF25989"/>
    </source>
</evidence>
<dbReference type="EMBL" id="VCPD01000008">
    <property type="protein sequence ID" value="TMV04198.1"/>
    <property type="molecule type" value="Genomic_DNA"/>
</dbReference>
<evidence type="ECO:0000259" key="4">
    <source>
        <dbReference type="Pfam" id="PF25944"/>
    </source>
</evidence>
<accession>A0ABY2WT07</accession>